<dbReference type="PROSITE" id="PS00237">
    <property type="entry name" value="G_PROTEIN_RECEP_F1_1"/>
    <property type="match status" value="1"/>
</dbReference>
<evidence type="ECO:0000256" key="11">
    <source>
        <dbReference type="SAM" id="Phobius"/>
    </source>
</evidence>
<dbReference type="Pfam" id="PF00001">
    <property type="entry name" value="7tm_1"/>
    <property type="match status" value="1"/>
</dbReference>
<feature type="transmembrane region" description="Helical" evidence="11">
    <location>
        <begin position="60"/>
        <end position="84"/>
    </location>
</feature>
<evidence type="ECO:0000313" key="13">
    <source>
        <dbReference type="EMBL" id="KAK6187139.1"/>
    </source>
</evidence>
<feature type="compositionally biased region" description="Polar residues" evidence="10">
    <location>
        <begin position="348"/>
        <end position="358"/>
    </location>
</feature>
<evidence type="ECO:0000256" key="2">
    <source>
        <dbReference type="ARBA" id="ARBA00010663"/>
    </source>
</evidence>
<dbReference type="SMART" id="SM01381">
    <property type="entry name" value="7TM_GPCR_Srsx"/>
    <property type="match status" value="1"/>
</dbReference>
<dbReference type="PRINTS" id="PR00237">
    <property type="entry name" value="GPCRRHODOPSN"/>
</dbReference>
<accession>A0AAN8PZR7</accession>
<dbReference type="PANTHER" id="PTHR45695:SF9">
    <property type="entry name" value="LEUCOKININ RECEPTOR"/>
    <property type="match status" value="1"/>
</dbReference>
<dbReference type="AlphaFoldDB" id="A0AAN8PZR7"/>
<evidence type="ECO:0000256" key="8">
    <source>
        <dbReference type="ARBA" id="ARBA00023224"/>
    </source>
</evidence>
<keyword evidence="5 9" id="KW-0297">G-protein coupled receptor</keyword>
<feature type="transmembrane region" description="Helical" evidence="11">
    <location>
        <begin position="30"/>
        <end position="53"/>
    </location>
</feature>
<evidence type="ECO:0000256" key="9">
    <source>
        <dbReference type="RuleBase" id="RU000688"/>
    </source>
</evidence>
<feature type="transmembrane region" description="Helical" evidence="11">
    <location>
        <begin position="293"/>
        <end position="313"/>
    </location>
</feature>
<keyword evidence="6 11" id="KW-0472">Membrane</keyword>
<feature type="transmembrane region" description="Helical" evidence="11">
    <location>
        <begin position="104"/>
        <end position="122"/>
    </location>
</feature>
<keyword evidence="14" id="KW-1185">Reference proteome</keyword>
<evidence type="ECO:0000256" key="4">
    <source>
        <dbReference type="ARBA" id="ARBA00022989"/>
    </source>
</evidence>
<evidence type="ECO:0000259" key="12">
    <source>
        <dbReference type="PROSITE" id="PS50262"/>
    </source>
</evidence>
<proteinExistence type="inferred from homology"/>
<dbReference type="GO" id="GO:0004983">
    <property type="term" value="F:neuropeptide Y receptor activity"/>
    <property type="evidence" value="ECO:0007669"/>
    <property type="project" value="InterPro"/>
</dbReference>
<keyword evidence="7 9" id="KW-0675">Receptor</keyword>
<feature type="transmembrane region" description="Helical" evidence="11">
    <location>
        <begin position="255"/>
        <end position="273"/>
    </location>
</feature>
<evidence type="ECO:0000256" key="1">
    <source>
        <dbReference type="ARBA" id="ARBA00004141"/>
    </source>
</evidence>
<dbReference type="PROSITE" id="PS50262">
    <property type="entry name" value="G_PROTEIN_RECEP_F1_2"/>
    <property type="match status" value="1"/>
</dbReference>
<evidence type="ECO:0000256" key="10">
    <source>
        <dbReference type="SAM" id="MobiDB-lite"/>
    </source>
</evidence>
<feature type="region of interest" description="Disordered" evidence="10">
    <location>
        <begin position="348"/>
        <end position="373"/>
    </location>
</feature>
<keyword evidence="8 9" id="KW-0807">Transducer</keyword>
<evidence type="ECO:0000256" key="3">
    <source>
        <dbReference type="ARBA" id="ARBA00022692"/>
    </source>
</evidence>
<sequence>MERTPETFQPTSIPIDVIRDISNVTKSMLVFLYSVIITVSLVGNSLVFLTFICNRHMRSIVNVFIVSLAISDFTVTITCMPINLGNILTKYWIFGAFSCKLVPFIDNLTVSSSSLTLCCIAFDRYYAIVHPLKANAVKTPKRAAILLLIVWIIALVSSIPYSFCFELFEVCIDPKGCPKHKAHRTAHFCRGQDRSQIDQLQIWLTMVVLFIIPFVFMTVTYSVICYTLWSKRPIGSSFGQSEDVQTRYKKKAVKMLILVVLLFVGCWSPLIIFEVVAKETELLASDKSLTSKYYLQWLALSSACVNPIIFAFMNEKFRKNFNKILCCRRNQIDPLPKRTTQPINLTLMDTGNNSNPDSQRVKSESVMKESTQV</sequence>
<evidence type="ECO:0000256" key="7">
    <source>
        <dbReference type="ARBA" id="ARBA00023170"/>
    </source>
</evidence>
<name>A0AAN8PZR7_PATCE</name>
<dbReference type="PANTHER" id="PTHR45695">
    <property type="entry name" value="LEUCOKININ RECEPTOR-RELATED"/>
    <property type="match status" value="1"/>
</dbReference>
<keyword evidence="4 11" id="KW-1133">Transmembrane helix</keyword>
<comment type="similarity">
    <text evidence="2 9">Belongs to the G-protein coupled receptor 1 family.</text>
</comment>
<evidence type="ECO:0000256" key="5">
    <source>
        <dbReference type="ARBA" id="ARBA00023040"/>
    </source>
</evidence>
<dbReference type="GO" id="GO:0005886">
    <property type="term" value="C:plasma membrane"/>
    <property type="evidence" value="ECO:0007669"/>
    <property type="project" value="TreeGrafter"/>
</dbReference>
<comment type="caution">
    <text evidence="13">The sequence shown here is derived from an EMBL/GenBank/DDBJ whole genome shotgun (WGS) entry which is preliminary data.</text>
</comment>
<gene>
    <name evidence="13" type="ORF">SNE40_005227</name>
</gene>
<protein>
    <recommendedName>
        <fullName evidence="12">G-protein coupled receptors family 1 profile domain-containing protein</fullName>
    </recommendedName>
</protein>
<dbReference type="Gene3D" id="1.20.1070.10">
    <property type="entry name" value="Rhodopsin 7-helix transmembrane proteins"/>
    <property type="match status" value="1"/>
</dbReference>
<dbReference type="InterPro" id="IPR017452">
    <property type="entry name" value="GPCR_Rhodpsn_7TM"/>
</dbReference>
<keyword evidence="3 9" id="KW-0812">Transmembrane</keyword>
<dbReference type="Proteomes" id="UP001347796">
    <property type="component" value="Unassembled WGS sequence"/>
</dbReference>
<feature type="transmembrane region" description="Helical" evidence="11">
    <location>
        <begin position="143"/>
        <end position="163"/>
    </location>
</feature>
<feature type="transmembrane region" description="Helical" evidence="11">
    <location>
        <begin position="202"/>
        <end position="229"/>
    </location>
</feature>
<reference evidence="13 14" key="1">
    <citation type="submission" date="2024-01" db="EMBL/GenBank/DDBJ databases">
        <title>The genome of the rayed Mediterranean limpet Patella caerulea (Linnaeus, 1758).</title>
        <authorList>
            <person name="Anh-Thu Weber A."/>
            <person name="Halstead-Nussloch G."/>
        </authorList>
    </citation>
    <scope>NUCLEOTIDE SEQUENCE [LARGE SCALE GENOMIC DNA]</scope>
    <source>
        <strain evidence="13">AATW-2023a</strain>
        <tissue evidence="13">Whole specimen</tissue>
    </source>
</reference>
<dbReference type="PRINTS" id="PR01012">
    <property type="entry name" value="NRPEPTIDEYR"/>
</dbReference>
<dbReference type="SUPFAM" id="SSF81321">
    <property type="entry name" value="Family A G protein-coupled receptor-like"/>
    <property type="match status" value="1"/>
</dbReference>
<evidence type="ECO:0000313" key="14">
    <source>
        <dbReference type="Proteomes" id="UP001347796"/>
    </source>
</evidence>
<organism evidence="13 14">
    <name type="scientific">Patella caerulea</name>
    <name type="common">Rayed Mediterranean limpet</name>
    <dbReference type="NCBI Taxonomy" id="87958"/>
    <lineage>
        <taxon>Eukaryota</taxon>
        <taxon>Metazoa</taxon>
        <taxon>Spiralia</taxon>
        <taxon>Lophotrochozoa</taxon>
        <taxon>Mollusca</taxon>
        <taxon>Gastropoda</taxon>
        <taxon>Patellogastropoda</taxon>
        <taxon>Patelloidea</taxon>
        <taxon>Patellidae</taxon>
        <taxon>Patella</taxon>
    </lineage>
</organism>
<evidence type="ECO:0000256" key="6">
    <source>
        <dbReference type="ARBA" id="ARBA00023136"/>
    </source>
</evidence>
<dbReference type="InterPro" id="IPR000611">
    <property type="entry name" value="NPY_rcpt"/>
</dbReference>
<dbReference type="EMBL" id="JAZGQO010000004">
    <property type="protein sequence ID" value="KAK6187139.1"/>
    <property type="molecule type" value="Genomic_DNA"/>
</dbReference>
<comment type="subcellular location">
    <subcellularLocation>
        <location evidence="1">Membrane</location>
        <topology evidence="1">Multi-pass membrane protein</topology>
    </subcellularLocation>
</comment>
<feature type="domain" description="G-protein coupled receptors family 1 profile" evidence="12">
    <location>
        <begin position="43"/>
        <end position="310"/>
    </location>
</feature>
<dbReference type="CDD" id="cd14993">
    <property type="entry name" value="7tmA_CCKR-like"/>
    <property type="match status" value="1"/>
</dbReference>
<dbReference type="InterPro" id="IPR000276">
    <property type="entry name" value="GPCR_Rhodpsn"/>
</dbReference>